<gene>
    <name evidence="3" type="ORF">ABB37_02220</name>
</gene>
<comment type="caution">
    <text evidence="3">The sequence shown here is derived from an EMBL/GenBank/DDBJ whole genome shotgun (WGS) entry which is preliminary data.</text>
</comment>
<dbReference type="OrthoDB" id="273354at2759"/>
<evidence type="ECO:0000313" key="3">
    <source>
        <dbReference type="EMBL" id="KPA84141.1"/>
    </source>
</evidence>
<keyword evidence="1" id="KW-0175">Coiled coil</keyword>
<dbReference type="EMBL" id="LGTL01000003">
    <property type="protein sequence ID" value="KPA84141.1"/>
    <property type="molecule type" value="Genomic_DNA"/>
</dbReference>
<evidence type="ECO:0000313" key="4">
    <source>
        <dbReference type="Proteomes" id="UP000037923"/>
    </source>
</evidence>
<keyword evidence="4" id="KW-1185">Reference proteome</keyword>
<evidence type="ECO:0000256" key="2">
    <source>
        <dbReference type="SAM" id="Phobius"/>
    </source>
</evidence>
<dbReference type="AlphaFoldDB" id="A0A0N1J579"/>
<dbReference type="GeneID" id="26902515"/>
<accession>A0A0N1J579</accession>
<evidence type="ECO:0000256" key="1">
    <source>
        <dbReference type="SAM" id="Coils"/>
    </source>
</evidence>
<keyword evidence="2" id="KW-0812">Transmembrane</keyword>
<keyword evidence="2" id="KW-0472">Membrane</keyword>
<protein>
    <submittedName>
        <fullName evidence="3">Uncharacterized protein</fullName>
    </submittedName>
</protein>
<feature type="coiled-coil region" evidence="1">
    <location>
        <begin position="114"/>
        <end position="148"/>
    </location>
</feature>
<dbReference type="OMA" id="ADMYHTS"/>
<reference evidence="3 4" key="1">
    <citation type="submission" date="2015-07" db="EMBL/GenBank/DDBJ databases">
        <title>High-quality genome of monoxenous trypanosomatid Leptomonas pyrrhocoris.</title>
        <authorList>
            <person name="Flegontov P."/>
            <person name="Butenko A."/>
            <person name="Firsov S."/>
            <person name="Vlcek C."/>
            <person name="Logacheva M.D."/>
            <person name="Field M."/>
            <person name="Filatov D."/>
            <person name="Flegontova O."/>
            <person name="Gerasimov E."/>
            <person name="Jackson A.P."/>
            <person name="Kelly S."/>
            <person name="Opperdoes F."/>
            <person name="O'Reilly A."/>
            <person name="Votypka J."/>
            <person name="Yurchenko V."/>
            <person name="Lukes J."/>
        </authorList>
    </citation>
    <scope>NUCLEOTIDE SEQUENCE [LARGE SCALE GENOMIC DNA]</scope>
    <source>
        <strain evidence="3">H10</strain>
    </source>
</reference>
<sequence>MGLGSSKTAVSPPPALSPETVEQLCEEAYTAGVTDADVYHTAQREAIQRQDAGVGMAACLLSAWLAYLCGRASGTRVVEEAADLRFGAQQRTLDKVNSDLAAVREENKGLMSIRQEQQMIIAQQRSELQRAAQQRKAMQLSVQMLKRRNVSVRRQLRGLTNSINAIQRQMLVGMVGAGVLLLAVVWRTRPLRRGRHQPPVTQLPEVVESVTSAPIAEE</sequence>
<feature type="transmembrane region" description="Helical" evidence="2">
    <location>
        <begin position="170"/>
        <end position="186"/>
    </location>
</feature>
<dbReference type="RefSeq" id="XP_015662580.1">
    <property type="nucleotide sequence ID" value="XM_015799102.1"/>
</dbReference>
<dbReference type="VEuPathDB" id="TriTrypDB:LpyrH10_03_3710"/>
<proteinExistence type="predicted"/>
<name>A0A0N1J579_LEPPY</name>
<keyword evidence="2" id="KW-1133">Transmembrane helix</keyword>
<dbReference type="Proteomes" id="UP000037923">
    <property type="component" value="Unassembled WGS sequence"/>
</dbReference>
<organism evidence="3 4">
    <name type="scientific">Leptomonas pyrrhocoris</name>
    <name type="common">Firebug parasite</name>
    <dbReference type="NCBI Taxonomy" id="157538"/>
    <lineage>
        <taxon>Eukaryota</taxon>
        <taxon>Discoba</taxon>
        <taxon>Euglenozoa</taxon>
        <taxon>Kinetoplastea</taxon>
        <taxon>Metakinetoplastina</taxon>
        <taxon>Trypanosomatida</taxon>
        <taxon>Trypanosomatidae</taxon>
        <taxon>Leishmaniinae</taxon>
        <taxon>Leptomonas</taxon>
    </lineage>
</organism>